<reference evidence="2 3" key="1">
    <citation type="submission" date="2019-03" db="EMBL/GenBank/DDBJ databases">
        <title>Genomic Encyclopedia of Type Strains, Phase III (KMG-III): the genomes of soil and plant-associated and newly described type strains.</title>
        <authorList>
            <person name="Whitman W."/>
        </authorList>
    </citation>
    <scope>NUCLEOTIDE SEQUENCE [LARGE SCALE GENOMIC DNA]</scope>
    <source>
        <strain evidence="2 3">CGMCC 1.10957</strain>
    </source>
</reference>
<protein>
    <recommendedName>
        <fullName evidence="4">DUF1735 domain-containing protein</fullName>
    </recommendedName>
</protein>
<organism evidence="2 3">
    <name type="scientific">Meridianimaribacter flavus</name>
    <dbReference type="NCBI Taxonomy" id="571115"/>
    <lineage>
        <taxon>Bacteria</taxon>
        <taxon>Pseudomonadati</taxon>
        <taxon>Bacteroidota</taxon>
        <taxon>Flavobacteriia</taxon>
        <taxon>Flavobacteriales</taxon>
        <taxon>Flavobacteriaceae</taxon>
        <taxon>Meridianimaribacter</taxon>
    </lineage>
</organism>
<dbReference type="Proteomes" id="UP000294930">
    <property type="component" value="Unassembled WGS sequence"/>
</dbReference>
<dbReference type="PROSITE" id="PS51257">
    <property type="entry name" value="PROKAR_LIPOPROTEIN"/>
    <property type="match status" value="1"/>
</dbReference>
<accession>A0ABY2G2K4</accession>
<keyword evidence="3" id="KW-1185">Reference proteome</keyword>
<feature type="chain" id="PRO_5045974465" description="DUF1735 domain-containing protein" evidence="1">
    <location>
        <begin position="19"/>
        <end position="271"/>
    </location>
</feature>
<sequence>MKKIFYLSVILLSMVLVSCDEDDNVHQYTGNSVVYFDGATTSSLLVPTAGATKEVVLVATNLSDAARSFSVSVDAESTAQEGVDFNLMTNSITIAAGEYSGSLVIEGLYDGADPDGTRLILNLDSENAEVAGFSNSYSLDIFKQCESDLSGSYSVTTTYGYHDFLPDYNPSTIDADITEVDAGVYSVSDFSGGLYSEGPYAGAYGTDAADNTLVFTDFCGNISWEGQTDPWGDIIPLDGGTNSVDSGTGVITLSWYCTGYGENGVSVYTPQ</sequence>
<evidence type="ECO:0000256" key="1">
    <source>
        <dbReference type="SAM" id="SignalP"/>
    </source>
</evidence>
<keyword evidence="1" id="KW-0732">Signal</keyword>
<dbReference type="SUPFAM" id="SSF141072">
    <property type="entry name" value="CalX-like"/>
    <property type="match status" value="1"/>
</dbReference>
<dbReference type="RefSeq" id="WP_131508995.1">
    <property type="nucleotide sequence ID" value="NZ_SOQZ01000006.1"/>
</dbReference>
<evidence type="ECO:0008006" key="4">
    <source>
        <dbReference type="Google" id="ProtNLM"/>
    </source>
</evidence>
<dbReference type="EMBL" id="SOQZ01000006">
    <property type="protein sequence ID" value="TDY10211.1"/>
    <property type="molecule type" value="Genomic_DNA"/>
</dbReference>
<feature type="signal peptide" evidence="1">
    <location>
        <begin position="1"/>
        <end position="18"/>
    </location>
</feature>
<dbReference type="InterPro" id="IPR038081">
    <property type="entry name" value="CalX-like_sf"/>
</dbReference>
<gene>
    <name evidence="2" type="ORF">A8975_2625</name>
</gene>
<evidence type="ECO:0000313" key="2">
    <source>
        <dbReference type="EMBL" id="TDY10211.1"/>
    </source>
</evidence>
<proteinExistence type="predicted"/>
<comment type="caution">
    <text evidence="2">The sequence shown here is derived from an EMBL/GenBank/DDBJ whole genome shotgun (WGS) entry which is preliminary data.</text>
</comment>
<name>A0ABY2G2K4_9FLAO</name>
<evidence type="ECO:0000313" key="3">
    <source>
        <dbReference type="Proteomes" id="UP000294930"/>
    </source>
</evidence>